<dbReference type="PANTHER" id="PTHR11654">
    <property type="entry name" value="OLIGOPEPTIDE TRANSPORTER-RELATED"/>
    <property type="match status" value="1"/>
</dbReference>
<name>A0AAX6F1V6_IRIPA</name>
<reference evidence="7" key="1">
    <citation type="journal article" date="2023" name="GigaByte">
        <title>Genome assembly of the bearded iris, Iris pallida Lam.</title>
        <authorList>
            <person name="Bruccoleri R.E."/>
            <person name="Oakeley E.J."/>
            <person name="Faust A.M.E."/>
            <person name="Altorfer M."/>
            <person name="Dessus-Babus S."/>
            <person name="Burckhardt D."/>
            <person name="Oertli M."/>
            <person name="Naumann U."/>
            <person name="Petersen F."/>
            <person name="Wong J."/>
        </authorList>
    </citation>
    <scope>NUCLEOTIDE SEQUENCE</scope>
    <source>
        <strain evidence="7">GSM-AAB239-AS_SAM_17_03QT</strain>
    </source>
</reference>
<accession>A0AAX6F1V6</accession>
<gene>
    <name evidence="7" type="ORF">M6B38_157805</name>
</gene>
<evidence type="ECO:0000313" key="8">
    <source>
        <dbReference type="Proteomes" id="UP001140949"/>
    </source>
</evidence>
<sequence>MVLYLSHIFHDCRFLDKAAVKSTGPATPWMLCAVTQVEETKQIIKMLPVLAVTFIPSCVPAQILTLFVKQGSTLDRSMGPHFKIPAASLAAFVTIFMLISIVVYDRFFVPAVRRYTKNPRGITMLQRMGIGLAMHVVIMLVAVLAERKRLSVIREEALFDAKTIVPLSIFVLLPQYALMGVADAFVEVAKLEFFYDQAPEGMKSLGTSYYSTSLGIGNFLSSFILSTVSDTTRRGGGEGWIQNNLNTSRIDYYYGLFAVLSAVNLLLYIGVTKFYVYRSDVIHTEIELRQAKEVQPAEAGSQE</sequence>
<feature type="transmembrane region" description="Helical" evidence="6">
    <location>
        <begin position="84"/>
        <end position="104"/>
    </location>
</feature>
<dbReference type="EMBL" id="JANAVB010032618">
    <property type="protein sequence ID" value="KAJ6810108.1"/>
    <property type="molecule type" value="Genomic_DNA"/>
</dbReference>
<comment type="similarity">
    <text evidence="2">Belongs to the major facilitator superfamily. Proton-dependent oligopeptide transporter (POT/PTR) (TC 2.A.17) family.</text>
</comment>
<evidence type="ECO:0000256" key="4">
    <source>
        <dbReference type="ARBA" id="ARBA00022989"/>
    </source>
</evidence>
<dbReference type="Gene3D" id="1.20.1250.20">
    <property type="entry name" value="MFS general substrate transporter like domains"/>
    <property type="match status" value="1"/>
</dbReference>
<dbReference type="InterPro" id="IPR000109">
    <property type="entry name" value="POT_fam"/>
</dbReference>
<dbReference type="AlphaFoldDB" id="A0AAX6F1V6"/>
<evidence type="ECO:0000256" key="2">
    <source>
        <dbReference type="ARBA" id="ARBA00005982"/>
    </source>
</evidence>
<evidence type="ECO:0000256" key="6">
    <source>
        <dbReference type="SAM" id="Phobius"/>
    </source>
</evidence>
<keyword evidence="4 6" id="KW-1133">Transmembrane helix</keyword>
<keyword evidence="5 6" id="KW-0472">Membrane</keyword>
<feature type="transmembrane region" description="Helical" evidence="6">
    <location>
        <begin position="252"/>
        <end position="271"/>
    </location>
</feature>
<comment type="subcellular location">
    <subcellularLocation>
        <location evidence="1">Membrane</location>
        <topology evidence="1">Multi-pass membrane protein</topology>
    </subcellularLocation>
</comment>
<evidence type="ECO:0000256" key="3">
    <source>
        <dbReference type="ARBA" id="ARBA00022692"/>
    </source>
</evidence>
<evidence type="ECO:0000313" key="7">
    <source>
        <dbReference type="EMBL" id="KAJ6810108.1"/>
    </source>
</evidence>
<keyword evidence="3 6" id="KW-0812">Transmembrane</keyword>
<dbReference type="GO" id="GO:0022857">
    <property type="term" value="F:transmembrane transporter activity"/>
    <property type="evidence" value="ECO:0007669"/>
    <property type="project" value="InterPro"/>
</dbReference>
<dbReference type="Pfam" id="PF00854">
    <property type="entry name" value="PTR2"/>
    <property type="match status" value="1"/>
</dbReference>
<proteinExistence type="inferred from homology"/>
<feature type="transmembrane region" description="Helical" evidence="6">
    <location>
        <begin position="207"/>
        <end position="225"/>
    </location>
</feature>
<dbReference type="GO" id="GO:0016020">
    <property type="term" value="C:membrane"/>
    <property type="evidence" value="ECO:0007669"/>
    <property type="project" value="UniProtKB-SubCell"/>
</dbReference>
<dbReference type="InterPro" id="IPR036259">
    <property type="entry name" value="MFS_trans_sf"/>
</dbReference>
<dbReference type="SUPFAM" id="SSF103473">
    <property type="entry name" value="MFS general substrate transporter"/>
    <property type="match status" value="1"/>
</dbReference>
<keyword evidence="8" id="KW-1185">Reference proteome</keyword>
<dbReference type="Proteomes" id="UP001140949">
    <property type="component" value="Unassembled WGS sequence"/>
</dbReference>
<feature type="transmembrane region" description="Helical" evidence="6">
    <location>
        <begin position="164"/>
        <end position="186"/>
    </location>
</feature>
<protein>
    <submittedName>
        <fullName evidence="7">Protein NRT1/ PTR FAMILY 5.2-like</fullName>
    </submittedName>
</protein>
<feature type="transmembrane region" description="Helical" evidence="6">
    <location>
        <begin position="125"/>
        <end position="144"/>
    </location>
</feature>
<feature type="transmembrane region" description="Helical" evidence="6">
    <location>
        <begin position="46"/>
        <end position="64"/>
    </location>
</feature>
<organism evidence="7 8">
    <name type="scientific">Iris pallida</name>
    <name type="common">Sweet iris</name>
    <dbReference type="NCBI Taxonomy" id="29817"/>
    <lineage>
        <taxon>Eukaryota</taxon>
        <taxon>Viridiplantae</taxon>
        <taxon>Streptophyta</taxon>
        <taxon>Embryophyta</taxon>
        <taxon>Tracheophyta</taxon>
        <taxon>Spermatophyta</taxon>
        <taxon>Magnoliopsida</taxon>
        <taxon>Liliopsida</taxon>
        <taxon>Asparagales</taxon>
        <taxon>Iridaceae</taxon>
        <taxon>Iridoideae</taxon>
        <taxon>Irideae</taxon>
        <taxon>Iris</taxon>
    </lineage>
</organism>
<comment type="caution">
    <text evidence="7">The sequence shown here is derived from an EMBL/GenBank/DDBJ whole genome shotgun (WGS) entry which is preliminary data.</text>
</comment>
<evidence type="ECO:0000256" key="5">
    <source>
        <dbReference type="ARBA" id="ARBA00023136"/>
    </source>
</evidence>
<evidence type="ECO:0000256" key="1">
    <source>
        <dbReference type="ARBA" id="ARBA00004141"/>
    </source>
</evidence>
<reference evidence="7" key="2">
    <citation type="submission" date="2023-04" db="EMBL/GenBank/DDBJ databases">
        <authorList>
            <person name="Bruccoleri R.E."/>
            <person name="Oakeley E.J."/>
            <person name="Faust A.-M."/>
            <person name="Dessus-Babus S."/>
            <person name="Altorfer M."/>
            <person name="Burckhardt D."/>
            <person name="Oertli M."/>
            <person name="Naumann U."/>
            <person name="Petersen F."/>
            <person name="Wong J."/>
        </authorList>
    </citation>
    <scope>NUCLEOTIDE SEQUENCE</scope>
    <source>
        <strain evidence="7">GSM-AAB239-AS_SAM_17_03QT</strain>
        <tissue evidence="7">Leaf</tissue>
    </source>
</reference>